<dbReference type="KEGG" id="dar:Daro_1721"/>
<feature type="signal peptide" evidence="2">
    <location>
        <begin position="1"/>
        <end position="23"/>
    </location>
</feature>
<proteinExistence type="predicted"/>
<gene>
    <name evidence="3" type="ordered locus">Daro_1721</name>
</gene>
<feature type="compositionally biased region" description="Low complexity" evidence="1">
    <location>
        <begin position="54"/>
        <end position="71"/>
    </location>
</feature>
<reference evidence="3" key="1">
    <citation type="submission" date="2005-08" db="EMBL/GenBank/DDBJ databases">
        <title>Complete sequence of Dechloromonas aromatica RCB.</title>
        <authorList>
            <person name="Salinero K.K."/>
            <person name="Copeland A."/>
            <person name="Lucas S."/>
            <person name="Lapidus A."/>
            <person name="Barry K."/>
            <person name="Detter J.C."/>
            <person name="Glavina T."/>
            <person name="Hammon N."/>
            <person name="Israni S."/>
            <person name="Pitluck S."/>
            <person name="Di Bartolo G."/>
            <person name="Trong S."/>
            <person name="Schmutz J."/>
            <person name="Larimer F."/>
            <person name="Land M."/>
            <person name="Ivanova N."/>
            <person name="Richardson P."/>
        </authorList>
    </citation>
    <scope>NUCLEOTIDE SEQUENCE</scope>
    <source>
        <strain evidence="3">RCB</strain>
    </source>
</reference>
<accession>Q47FB3</accession>
<dbReference type="EMBL" id="CP000089">
    <property type="protein sequence ID" value="AAZ46468.1"/>
    <property type="molecule type" value="Genomic_DNA"/>
</dbReference>
<evidence type="ECO:0000313" key="3">
    <source>
        <dbReference type="EMBL" id="AAZ46468.1"/>
    </source>
</evidence>
<name>Q47FB3_DECAR</name>
<evidence type="ECO:0000256" key="2">
    <source>
        <dbReference type="SAM" id="SignalP"/>
    </source>
</evidence>
<organism evidence="3">
    <name type="scientific">Dechloromonas aromatica (strain RCB)</name>
    <dbReference type="NCBI Taxonomy" id="159087"/>
    <lineage>
        <taxon>Bacteria</taxon>
        <taxon>Pseudomonadati</taxon>
        <taxon>Pseudomonadota</taxon>
        <taxon>Betaproteobacteria</taxon>
        <taxon>Rhodocyclales</taxon>
        <taxon>Azonexaceae</taxon>
        <taxon>Dechloromonas</taxon>
    </lineage>
</organism>
<dbReference type="PROSITE" id="PS51257">
    <property type="entry name" value="PROKAR_LIPOPROTEIN"/>
    <property type="match status" value="1"/>
</dbReference>
<dbReference type="AlphaFoldDB" id="Q47FB3"/>
<sequence>MQPMRAVLILMCLAGLAACGVETAGTAATAAAMKKQEIEQGRATMERVQRDLDAASQQAAQRAAQAEEATK</sequence>
<feature type="chain" id="PRO_5004233509" description="Lipoprotein" evidence="2">
    <location>
        <begin position="24"/>
        <end position="71"/>
    </location>
</feature>
<protein>
    <recommendedName>
        <fullName evidence="4">Lipoprotein</fullName>
    </recommendedName>
</protein>
<keyword evidence="2" id="KW-0732">Signal</keyword>
<dbReference type="HOGENOM" id="CLU_2733327_0_0_4"/>
<dbReference type="eggNOG" id="ENOG502ZGI9">
    <property type="taxonomic scope" value="Bacteria"/>
</dbReference>
<feature type="region of interest" description="Disordered" evidence="1">
    <location>
        <begin position="47"/>
        <end position="71"/>
    </location>
</feature>
<evidence type="ECO:0000256" key="1">
    <source>
        <dbReference type="SAM" id="MobiDB-lite"/>
    </source>
</evidence>
<evidence type="ECO:0008006" key="4">
    <source>
        <dbReference type="Google" id="ProtNLM"/>
    </source>
</evidence>